<evidence type="ECO:0000313" key="3">
    <source>
        <dbReference type="EMBL" id="STY22260.1"/>
    </source>
</evidence>
<name>A0A378L7C5_9GAMM</name>
<protein>
    <submittedName>
        <fullName evidence="3">Transmembrane protein (Fibronectin III domain and Gp5 C-terminal repeat)</fullName>
    </submittedName>
</protein>
<sequence>MKLARLMSQIGLGLTTFCLIAATHADIPLWSFSPDTGFPPQLKVSSIGTATVKYKITNNSKKAHQLVIKSITGINQAEPCLVGPKGKGNDTCSLTLTVEGSALSTNGLSGGPSLCQANPDGTPNLNQCYQPGKEDSLSITLIKIKSPINGLINMGDISFYNNPHILPVNDPSIIEPYGASFTAMVINVTWEQLQPNGPGSLVENNAIDQALEAIQSYNQAHPKTLLTAKLRVWGGFTAPLWAKAINGGPISIDATNNGKHQQGTIGLFWTTEYISAWRNLQSLLAARYNSNPLISEVAITSCASETDEPFVSWLDSPTISNLQSFGYTDAQQEACLSGAIDDYIAWTNTMVDYTFSLFHETDGGKIQQDPAFTIQVMQQCQASFKCILSNHALNSPLPSADSFVYAEIQNLYSINPKTTFVDFQTASPMSPLNWCSAIVNGTTYHARSIELWPDFGGFTTLSSNAVANLADAFKNGTPPNPALCP</sequence>
<dbReference type="OrthoDB" id="5645280at2"/>
<feature type="signal peptide" evidence="1">
    <location>
        <begin position="1"/>
        <end position="21"/>
    </location>
</feature>
<evidence type="ECO:0000256" key="1">
    <source>
        <dbReference type="SAM" id="SignalP"/>
    </source>
</evidence>
<reference evidence="3 5" key="2">
    <citation type="submission" date="2018-06" db="EMBL/GenBank/DDBJ databases">
        <authorList>
            <consortium name="Pathogen Informatics"/>
            <person name="Doyle S."/>
        </authorList>
    </citation>
    <scope>NUCLEOTIDE SEQUENCE [LARGE SCALE GENOMIC DNA]</scope>
    <source>
        <strain evidence="3 5">NCTC11991</strain>
    </source>
</reference>
<keyword evidence="1" id="KW-0732">Signal</keyword>
<feature type="chain" id="PRO_5016598625" evidence="1">
    <location>
        <begin position="22"/>
        <end position="485"/>
    </location>
</feature>
<keyword evidence="4" id="KW-1185">Reference proteome</keyword>
<evidence type="ECO:0000313" key="2">
    <source>
        <dbReference type="EMBL" id="KTD77380.1"/>
    </source>
</evidence>
<dbReference type="EMBL" id="LNYZ01000013">
    <property type="protein sequence ID" value="KTD77380.1"/>
    <property type="molecule type" value="Genomic_DNA"/>
</dbReference>
<dbReference type="AlphaFoldDB" id="A0A378L7C5"/>
<keyword evidence="3" id="KW-0472">Membrane</keyword>
<proteinExistence type="predicted"/>
<dbReference type="EMBL" id="UGOY01000001">
    <property type="protein sequence ID" value="STY22260.1"/>
    <property type="molecule type" value="Genomic_DNA"/>
</dbReference>
<organism evidence="3 5">
    <name type="scientific">Legionella steigerwaltii</name>
    <dbReference type="NCBI Taxonomy" id="460"/>
    <lineage>
        <taxon>Bacteria</taxon>
        <taxon>Pseudomonadati</taxon>
        <taxon>Pseudomonadota</taxon>
        <taxon>Gammaproteobacteria</taxon>
        <taxon>Legionellales</taxon>
        <taxon>Legionellaceae</taxon>
        <taxon>Legionella</taxon>
    </lineage>
</organism>
<evidence type="ECO:0000313" key="5">
    <source>
        <dbReference type="Proteomes" id="UP000255110"/>
    </source>
</evidence>
<accession>A0A378L7C5</accession>
<dbReference type="Proteomes" id="UP000255110">
    <property type="component" value="Unassembled WGS sequence"/>
</dbReference>
<keyword evidence="3" id="KW-0812">Transmembrane</keyword>
<dbReference type="Proteomes" id="UP000054820">
    <property type="component" value="Unassembled WGS sequence"/>
</dbReference>
<dbReference type="RefSeq" id="WP_058477292.1">
    <property type="nucleotide sequence ID" value="NZ_CAAAIO010000024.1"/>
</dbReference>
<evidence type="ECO:0000313" key="4">
    <source>
        <dbReference type="Proteomes" id="UP000054820"/>
    </source>
</evidence>
<gene>
    <name evidence="2" type="ORF">Lstg_1737</name>
    <name evidence="3" type="ORF">NCTC11991_00843</name>
</gene>
<reference evidence="2 4" key="1">
    <citation type="submission" date="2015-11" db="EMBL/GenBank/DDBJ databases">
        <title>Genomic analysis of 38 Legionella species identifies large and diverse effector repertoires.</title>
        <authorList>
            <person name="Burstein D."/>
            <person name="Amaro F."/>
            <person name="Zusman T."/>
            <person name="Lifshitz Z."/>
            <person name="Cohen O."/>
            <person name="Gilbert J.A."/>
            <person name="Pupko T."/>
            <person name="Shuman H.A."/>
            <person name="Segal G."/>
        </authorList>
    </citation>
    <scope>NUCLEOTIDE SEQUENCE [LARGE SCALE GENOMIC DNA]</scope>
    <source>
        <strain evidence="2 4">SC-18-C9</strain>
    </source>
</reference>